<accession>A0ABT6Y112</accession>
<comment type="caution">
    <text evidence="2">The sequence shown here is derived from an EMBL/GenBank/DDBJ whole genome shotgun (WGS) entry which is preliminary data.</text>
</comment>
<organism evidence="2 3">
    <name type="scientific">Alicyclobacillus sendaiensis PA2</name>
    <dbReference type="NCBI Taxonomy" id="3029425"/>
    <lineage>
        <taxon>Bacteria</taxon>
        <taxon>Bacillati</taxon>
        <taxon>Bacillota</taxon>
        <taxon>Bacilli</taxon>
        <taxon>Bacillales</taxon>
        <taxon>Alicyclobacillaceae</taxon>
        <taxon>Alicyclobacillus</taxon>
    </lineage>
</organism>
<dbReference type="EMBL" id="JASGCB010000030">
    <property type="protein sequence ID" value="MDI9261039.1"/>
    <property type="molecule type" value="Genomic_DNA"/>
</dbReference>
<evidence type="ECO:0000313" key="2">
    <source>
        <dbReference type="EMBL" id="MDI9261039.1"/>
    </source>
</evidence>
<feature type="region of interest" description="Disordered" evidence="1">
    <location>
        <begin position="106"/>
        <end position="143"/>
    </location>
</feature>
<keyword evidence="3" id="KW-1185">Reference proteome</keyword>
<evidence type="ECO:0000313" key="3">
    <source>
        <dbReference type="Proteomes" id="UP001529245"/>
    </source>
</evidence>
<sequence>MRPYAVAEDWYSSSHTAYHESASRTAEAKRVTTKTPERDTKTSTEPSVSLAAAHITISDEAYRLYSQYPKITSTGDERNVKATGDSGDVSRANSYAVSRAQEAYSRAQAHANSFESTRSAEEATHEQETVQDSRESSEGEKKGNWVEDVAKIAGDVSAGAATVSVLTAWDPPLAAGADVVSAFSGLIALGADVDLFLHGEKSATTLGLDVVALTPAAGLAKEGATVIEQLRSGDLMHPIQSGAKEFASDEKMWTVVGKTYQELGGGIVSVASSVYEGHDRHHDK</sequence>
<feature type="compositionally biased region" description="Basic and acidic residues" evidence="1">
    <location>
        <begin position="17"/>
        <end position="42"/>
    </location>
</feature>
<reference evidence="2 3" key="1">
    <citation type="submission" date="2023-04" db="EMBL/GenBank/DDBJ databases">
        <title>A. sendaiensis sub sp. chiapanensis a novel subspecie with specific adaptation in bacterial cell wall isolated from an active volcano.</title>
        <authorList>
            <person name="Alvarez Gutierrez P.E."/>
            <person name="Ortiz Cortes L.Y."/>
        </authorList>
    </citation>
    <scope>NUCLEOTIDE SEQUENCE [LARGE SCALE GENOMIC DNA]</scope>
    <source>
        <strain evidence="2 3">PA2</strain>
    </source>
</reference>
<feature type="region of interest" description="Disordered" evidence="1">
    <location>
        <begin position="1"/>
        <end position="47"/>
    </location>
</feature>
<evidence type="ECO:0000256" key="1">
    <source>
        <dbReference type="SAM" id="MobiDB-lite"/>
    </source>
</evidence>
<feature type="compositionally biased region" description="Basic and acidic residues" evidence="1">
    <location>
        <begin position="118"/>
        <end position="143"/>
    </location>
</feature>
<name>A0ABT6Y112_ALISE</name>
<proteinExistence type="predicted"/>
<dbReference type="Proteomes" id="UP001529245">
    <property type="component" value="Unassembled WGS sequence"/>
</dbReference>
<protein>
    <submittedName>
        <fullName evidence="2">Uncharacterized protein</fullName>
    </submittedName>
</protein>
<dbReference type="RefSeq" id="WP_283204447.1">
    <property type="nucleotide sequence ID" value="NZ_JASGCB010000030.1"/>
</dbReference>
<gene>
    <name evidence="2" type="ORF">QID03_12810</name>
</gene>